<dbReference type="CDD" id="cd03257">
    <property type="entry name" value="ABC_NikE_OppD_transporters"/>
    <property type="match status" value="1"/>
</dbReference>
<dbReference type="InterPro" id="IPR013563">
    <property type="entry name" value="Oligopep_ABC_C"/>
</dbReference>
<dbReference type="SMART" id="SM00382">
    <property type="entry name" value="AAA"/>
    <property type="match status" value="1"/>
</dbReference>
<gene>
    <name evidence="10" type="ORF">GGD89_002293</name>
</gene>
<dbReference type="SUPFAM" id="SSF52540">
    <property type="entry name" value="P-loop containing nucleoside triphosphate hydrolases"/>
    <property type="match status" value="1"/>
</dbReference>
<dbReference type="GO" id="GO:0005524">
    <property type="term" value="F:ATP binding"/>
    <property type="evidence" value="ECO:0007669"/>
    <property type="project" value="UniProtKB-KW"/>
</dbReference>
<accession>A0A7W6WAM7</accession>
<keyword evidence="3" id="KW-0813">Transport</keyword>
<evidence type="ECO:0000256" key="2">
    <source>
        <dbReference type="ARBA" id="ARBA00005417"/>
    </source>
</evidence>
<comment type="caution">
    <text evidence="10">The sequence shown here is derived from an EMBL/GenBank/DDBJ whole genome shotgun (WGS) entry which is preliminary data.</text>
</comment>
<feature type="region of interest" description="Disordered" evidence="8">
    <location>
        <begin position="303"/>
        <end position="330"/>
    </location>
</feature>
<dbReference type="PANTHER" id="PTHR43297:SF2">
    <property type="entry name" value="DIPEPTIDE TRANSPORT ATP-BINDING PROTEIN DPPD"/>
    <property type="match status" value="1"/>
</dbReference>
<evidence type="ECO:0000256" key="3">
    <source>
        <dbReference type="ARBA" id="ARBA00022448"/>
    </source>
</evidence>
<proteinExistence type="inferred from homology"/>
<evidence type="ECO:0000259" key="9">
    <source>
        <dbReference type="PROSITE" id="PS50893"/>
    </source>
</evidence>
<keyword evidence="11" id="KW-1185">Reference proteome</keyword>
<dbReference type="FunFam" id="3.40.50.300:FF:000016">
    <property type="entry name" value="Oligopeptide ABC transporter ATP-binding component"/>
    <property type="match status" value="1"/>
</dbReference>
<dbReference type="PROSITE" id="PS00211">
    <property type="entry name" value="ABC_TRANSPORTER_1"/>
    <property type="match status" value="1"/>
</dbReference>
<dbReference type="PANTHER" id="PTHR43297">
    <property type="entry name" value="OLIGOPEPTIDE TRANSPORT ATP-BINDING PROTEIN APPD"/>
    <property type="match status" value="1"/>
</dbReference>
<evidence type="ECO:0000313" key="11">
    <source>
        <dbReference type="Proteomes" id="UP000554286"/>
    </source>
</evidence>
<dbReference type="PROSITE" id="PS50893">
    <property type="entry name" value="ABC_TRANSPORTER_2"/>
    <property type="match status" value="1"/>
</dbReference>
<dbReference type="InterPro" id="IPR017871">
    <property type="entry name" value="ABC_transporter-like_CS"/>
</dbReference>
<dbReference type="Gene3D" id="3.40.50.300">
    <property type="entry name" value="P-loop containing nucleotide triphosphate hydrolases"/>
    <property type="match status" value="1"/>
</dbReference>
<dbReference type="InterPro" id="IPR050388">
    <property type="entry name" value="ABC_Ni/Peptide_Import"/>
</dbReference>
<dbReference type="Pfam" id="PF08352">
    <property type="entry name" value="oligo_HPY"/>
    <property type="match status" value="1"/>
</dbReference>
<dbReference type="InterPro" id="IPR027417">
    <property type="entry name" value="P-loop_NTPase"/>
</dbReference>
<protein>
    <submittedName>
        <fullName evidence="10">Peptide/nickel transport system ATP-binding protein</fullName>
    </submittedName>
</protein>
<evidence type="ECO:0000256" key="1">
    <source>
        <dbReference type="ARBA" id="ARBA00004417"/>
    </source>
</evidence>
<dbReference type="Pfam" id="PF00005">
    <property type="entry name" value="ABC_tran"/>
    <property type="match status" value="1"/>
</dbReference>
<sequence length="330" mass="34479">MALLDITDLRVEIAGPGAARLALVDGLSLTLERGQSLGLVGESGCGKSMTALAAMGLLPPGLRARGRLTLDGEDLVTASEPRLCGLRGRRLAMIFQEPMTALNPVRTIGSQVAEGPRRHLGLTRRQARAHARAVLDRVGLDPGRFPPGLYPHQLSGGQRQRVVIAIAVACGPELLIADEPTTALDVATQALILDLINDLVAERTMALLMISHDLGVIAETAPRLAVMYAGRVVESGPTARVLAAPRHPYTRGLMGAIPRGRGAPGAPLAAIPGVVPAPDRRPSGCAFADRCPRADAACATTPALRPDTSDQAVACHHPHERPDPTGSVAP</sequence>
<name>A0A7W6WAM7_9PROT</name>
<dbReference type="NCBIfam" id="TIGR01727">
    <property type="entry name" value="oligo_HPY"/>
    <property type="match status" value="1"/>
</dbReference>
<evidence type="ECO:0000256" key="8">
    <source>
        <dbReference type="SAM" id="MobiDB-lite"/>
    </source>
</evidence>
<dbReference type="GO" id="GO:0055085">
    <property type="term" value="P:transmembrane transport"/>
    <property type="evidence" value="ECO:0007669"/>
    <property type="project" value="UniProtKB-ARBA"/>
</dbReference>
<dbReference type="GO" id="GO:0016887">
    <property type="term" value="F:ATP hydrolysis activity"/>
    <property type="evidence" value="ECO:0007669"/>
    <property type="project" value="InterPro"/>
</dbReference>
<dbReference type="GO" id="GO:0005886">
    <property type="term" value="C:plasma membrane"/>
    <property type="evidence" value="ECO:0007669"/>
    <property type="project" value="UniProtKB-SubCell"/>
</dbReference>
<keyword evidence="5" id="KW-0547">Nucleotide-binding</keyword>
<dbReference type="Proteomes" id="UP000554286">
    <property type="component" value="Unassembled WGS sequence"/>
</dbReference>
<keyword evidence="7" id="KW-0472">Membrane</keyword>
<dbReference type="RefSeq" id="WP_184045303.1">
    <property type="nucleotide sequence ID" value="NZ_JACIGK010000015.1"/>
</dbReference>
<evidence type="ECO:0000256" key="7">
    <source>
        <dbReference type="ARBA" id="ARBA00023136"/>
    </source>
</evidence>
<feature type="domain" description="ABC transporter" evidence="9">
    <location>
        <begin position="4"/>
        <end position="254"/>
    </location>
</feature>
<dbReference type="GO" id="GO:0015833">
    <property type="term" value="P:peptide transport"/>
    <property type="evidence" value="ECO:0007669"/>
    <property type="project" value="InterPro"/>
</dbReference>
<dbReference type="InterPro" id="IPR003593">
    <property type="entry name" value="AAA+_ATPase"/>
</dbReference>
<evidence type="ECO:0000256" key="4">
    <source>
        <dbReference type="ARBA" id="ARBA00022475"/>
    </source>
</evidence>
<comment type="subcellular location">
    <subcellularLocation>
        <location evidence="1">Cell inner membrane</location>
        <topology evidence="1">Peripheral membrane protein</topology>
    </subcellularLocation>
</comment>
<keyword evidence="6 10" id="KW-0067">ATP-binding</keyword>
<keyword evidence="4" id="KW-1003">Cell membrane</keyword>
<evidence type="ECO:0000256" key="5">
    <source>
        <dbReference type="ARBA" id="ARBA00022741"/>
    </source>
</evidence>
<dbReference type="InterPro" id="IPR003439">
    <property type="entry name" value="ABC_transporter-like_ATP-bd"/>
</dbReference>
<organism evidence="10 11">
    <name type="scientific">Roseospira visakhapatnamensis</name>
    <dbReference type="NCBI Taxonomy" id="390880"/>
    <lineage>
        <taxon>Bacteria</taxon>
        <taxon>Pseudomonadati</taxon>
        <taxon>Pseudomonadota</taxon>
        <taxon>Alphaproteobacteria</taxon>
        <taxon>Rhodospirillales</taxon>
        <taxon>Rhodospirillaceae</taxon>
        <taxon>Roseospira</taxon>
    </lineage>
</organism>
<dbReference type="EMBL" id="JACIGK010000015">
    <property type="protein sequence ID" value="MBB4266661.1"/>
    <property type="molecule type" value="Genomic_DNA"/>
</dbReference>
<dbReference type="AlphaFoldDB" id="A0A7W6WAM7"/>
<evidence type="ECO:0000313" key="10">
    <source>
        <dbReference type="EMBL" id="MBB4266661.1"/>
    </source>
</evidence>
<comment type="similarity">
    <text evidence="2">Belongs to the ABC transporter superfamily.</text>
</comment>
<reference evidence="10 11" key="1">
    <citation type="submission" date="2020-08" db="EMBL/GenBank/DDBJ databases">
        <title>Genome sequencing of Purple Non-Sulfur Bacteria from various extreme environments.</title>
        <authorList>
            <person name="Mayer M."/>
        </authorList>
    </citation>
    <scope>NUCLEOTIDE SEQUENCE [LARGE SCALE GENOMIC DNA]</scope>
    <source>
        <strain evidence="10 11">JA131</strain>
    </source>
</reference>
<evidence type="ECO:0000256" key="6">
    <source>
        <dbReference type="ARBA" id="ARBA00022840"/>
    </source>
</evidence>